<dbReference type="Proteomes" id="UP000574390">
    <property type="component" value="Unassembled WGS sequence"/>
</dbReference>
<protein>
    <submittedName>
        <fullName evidence="2">Uncharacterized protein</fullName>
    </submittedName>
</protein>
<accession>A0A7J6TQH8</accession>
<dbReference type="EMBL" id="JABANM010005995">
    <property type="protein sequence ID" value="KAF4746646.1"/>
    <property type="molecule type" value="Genomic_DNA"/>
</dbReference>
<gene>
    <name evidence="2" type="ORF">FOZ62_002738</name>
</gene>
<dbReference type="AlphaFoldDB" id="A0A7J6TQH8"/>
<evidence type="ECO:0000256" key="1">
    <source>
        <dbReference type="SAM" id="MobiDB-lite"/>
    </source>
</evidence>
<sequence length="116" mass="12842">MDERGASGTAMIPQPTGELGVSTRPATAADSEKMTGGGEHARERMVEQVGEMATEGTVLNLKARFLMYLNTRDFPRALEMARELSALDPEDATVKEFQVVIQRWMDLLRRCLCIPA</sequence>
<comment type="caution">
    <text evidence="2">The sequence shown here is derived from an EMBL/GenBank/DDBJ whole genome shotgun (WGS) entry which is preliminary data.</text>
</comment>
<evidence type="ECO:0000313" key="3">
    <source>
        <dbReference type="Proteomes" id="UP000574390"/>
    </source>
</evidence>
<name>A0A7J6TQH8_PEROL</name>
<feature type="region of interest" description="Disordered" evidence="1">
    <location>
        <begin position="1"/>
        <end position="40"/>
    </location>
</feature>
<proteinExistence type="predicted"/>
<evidence type="ECO:0000313" key="2">
    <source>
        <dbReference type="EMBL" id="KAF4746646.1"/>
    </source>
</evidence>
<organism evidence="2 3">
    <name type="scientific">Perkinsus olseni</name>
    <name type="common">Perkinsus atlanticus</name>
    <dbReference type="NCBI Taxonomy" id="32597"/>
    <lineage>
        <taxon>Eukaryota</taxon>
        <taxon>Sar</taxon>
        <taxon>Alveolata</taxon>
        <taxon>Perkinsozoa</taxon>
        <taxon>Perkinsea</taxon>
        <taxon>Perkinsida</taxon>
        <taxon>Perkinsidae</taxon>
        <taxon>Perkinsus</taxon>
    </lineage>
</organism>
<reference evidence="2 3" key="1">
    <citation type="submission" date="2020-04" db="EMBL/GenBank/DDBJ databases">
        <title>Perkinsus olseni comparative genomics.</title>
        <authorList>
            <person name="Bogema D.R."/>
        </authorList>
    </citation>
    <scope>NUCLEOTIDE SEQUENCE [LARGE SCALE GENOMIC DNA]</scope>
    <source>
        <strain evidence="2">ATCC PRA-205</strain>
    </source>
</reference>